<dbReference type="STRING" id="6248.A0A0K0E526"/>
<reference evidence="3" key="1">
    <citation type="submission" date="2015-08" db="UniProtKB">
        <authorList>
            <consortium name="WormBaseParasite"/>
        </authorList>
    </citation>
    <scope>IDENTIFICATION</scope>
</reference>
<sequence length="605" mass="67115">MALHTKLSNPPDVKGTRRSEEVSQKSQNKNSTQNSGLMDSILCQMDEIHAPTVVDIQPPFKNTTEELYLNYQTLERNHQYWSRQKPVLSKDIDLMTRLIWYKSVRGRVDAYARMSITHKEEFFSSLSGDWMDPLDKEKYSECLNKHGKGPRTPPGSPCTSVGGGVIPTDTSPTSEGLTKVYDSVGDSDYYDDKNVLLNELAASTKVSISEVEKAIGKDLEDIIKGVNKETLLATLKSALLNLSTTKFKEGSSNKVIEEDNNGGKNEQSSDEMSLVSSSDNNSTVVSILPPPPPPEDILLLANKIIESPPEPPKFNLEVKYPMSAKNIYQKIDSNTPQQPSANIYSNTPLLQQRSQEIFPILNLSCNTPPPISTPNMVYRSSNDQMNYVNNKNKKFYPPQTSTPVHSNLKRKYDKLSMYKNNKNCNKSVNNIPLPPVVPAKYKCTQMTPKSMNNNMNYNCNNNNNSQQQLKRIPTVDLTAGLSSTPPTGQGMLQQNTLRMIPPPPIPPMGNHNNNSMSSGLGMLSNIITMNQNPYGPGRGIPTNPSSMYGTPPIGMNNNTNYIKSIKPNSNPNFGTPIRCPPSLPTHPIPPPPMMPSTLGANFWKR</sequence>
<evidence type="ECO:0000313" key="2">
    <source>
        <dbReference type="Proteomes" id="UP000035681"/>
    </source>
</evidence>
<protein>
    <submittedName>
        <fullName evidence="3">Bromodomain-containing protein</fullName>
    </submittedName>
    <submittedName>
        <fullName evidence="4">MADF domain-containing protein</fullName>
    </submittedName>
</protein>
<feature type="compositionally biased region" description="Basic and acidic residues" evidence="1">
    <location>
        <begin position="14"/>
        <end position="23"/>
    </location>
</feature>
<dbReference type="AlphaFoldDB" id="A0A0K0E526"/>
<keyword evidence="2" id="KW-1185">Reference proteome</keyword>
<feature type="region of interest" description="Disordered" evidence="1">
    <location>
        <begin position="253"/>
        <end position="284"/>
    </location>
</feature>
<organism evidence="3">
    <name type="scientific">Strongyloides stercoralis</name>
    <name type="common">Threadworm</name>
    <dbReference type="NCBI Taxonomy" id="6248"/>
    <lineage>
        <taxon>Eukaryota</taxon>
        <taxon>Metazoa</taxon>
        <taxon>Ecdysozoa</taxon>
        <taxon>Nematoda</taxon>
        <taxon>Chromadorea</taxon>
        <taxon>Rhabditida</taxon>
        <taxon>Tylenchina</taxon>
        <taxon>Panagrolaimomorpha</taxon>
        <taxon>Strongyloidoidea</taxon>
        <taxon>Strongyloididae</taxon>
        <taxon>Strongyloides</taxon>
    </lineage>
</organism>
<evidence type="ECO:0000313" key="3">
    <source>
        <dbReference type="WBParaSite" id="SSTP_0000461000.1"/>
    </source>
</evidence>
<evidence type="ECO:0000256" key="1">
    <source>
        <dbReference type="SAM" id="MobiDB-lite"/>
    </source>
</evidence>
<accession>A0A0K0E526</accession>
<name>A0A0K0E526_STRER</name>
<feature type="compositionally biased region" description="Low complexity" evidence="1">
    <location>
        <begin position="270"/>
        <end position="284"/>
    </location>
</feature>
<dbReference type="WBParaSite" id="SSTP_0000461000.1">
    <property type="protein sequence ID" value="SSTP_0000461000.1"/>
    <property type="gene ID" value="SSTP_0000461000"/>
</dbReference>
<proteinExistence type="predicted"/>
<evidence type="ECO:0000313" key="4">
    <source>
        <dbReference type="WBParaSite" id="TCONS_00010126.p1"/>
    </source>
</evidence>
<feature type="region of interest" description="Disordered" evidence="1">
    <location>
        <begin position="1"/>
        <end position="36"/>
    </location>
</feature>
<dbReference type="WBParaSite" id="TCONS_00010126.p1">
    <property type="protein sequence ID" value="TCONS_00010126.p1"/>
    <property type="gene ID" value="XLOC_007821"/>
</dbReference>
<dbReference type="Proteomes" id="UP000035681">
    <property type="component" value="Unplaced"/>
</dbReference>
<feature type="compositionally biased region" description="Polar residues" evidence="1">
    <location>
        <begin position="24"/>
        <end position="36"/>
    </location>
</feature>